<dbReference type="Proteomes" id="UP001556196">
    <property type="component" value="Unassembled WGS sequence"/>
</dbReference>
<dbReference type="EMBL" id="JBFOCI010000020">
    <property type="protein sequence ID" value="MEW9808785.1"/>
    <property type="molecule type" value="Genomic_DNA"/>
</dbReference>
<feature type="non-terminal residue" evidence="2">
    <location>
        <position position="1"/>
    </location>
</feature>
<gene>
    <name evidence="2" type="ORF">ABUE31_22630</name>
</gene>
<evidence type="ECO:0000313" key="3">
    <source>
        <dbReference type="Proteomes" id="UP001556196"/>
    </source>
</evidence>
<name>A0ABV3R629_9HYPH</name>
<keyword evidence="3" id="KW-1185">Reference proteome</keyword>
<accession>A0ABV3R629</accession>
<protein>
    <submittedName>
        <fullName evidence="2">DUF4268 domain-containing protein</fullName>
    </submittedName>
</protein>
<comment type="caution">
    <text evidence="2">The sequence shown here is derived from an EMBL/GenBank/DDBJ whole genome shotgun (WGS) entry which is preliminary data.</text>
</comment>
<reference evidence="2 3" key="1">
    <citation type="submission" date="2024-06" db="EMBL/GenBank/DDBJ databases">
        <authorList>
            <person name="Tuo L."/>
        </authorList>
    </citation>
    <scope>NUCLEOTIDE SEQUENCE [LARGE SCALE GENOMIC DNA]</scope>
    <source>
        <strain evidence="2 3">ZMM04-5</strain>
    </source>
</reference>
<proteinExistence type="predicted"/>
<dbReference type="InterPro" id="IPR025364">
    <property type="entry name" value="DUF4268"/>
</dbReference>
<organism evidence="2 3">
    <name type="scientific">Mesorhizobium marinum</name>
    <dbReference type="NCBI Taxonomy" id="3228790"/>
    <lineage>
        <taxon>Bacteria</taxon>
        <taxon>Pseudomonadati</taxon>
        <taxon>Pseudomonadota</taxon>
        <taxon>Alphaproteobacteria</taxon>
        <taxon>Hyphomicrobiales</taxon>
        <taxon>Phyllobacteriaceae</taxon>
        <taxon>Mesorhizobium</taxon>
    </lineage>
</organism>
<evidence type="ECO:0000313" key="2">
    <source>
        <dbReference type="EMBL" id="MEW9808785.1"/>
    </source>
</evidence>
<dbReference type="RefSeq" id="WP_367726027.1">
    <property type="nucleotide sequence ID" value="NZ_JBFOCI010000020.1"/>
</dbReference>
<evidence type="ECO:0000259" key="1">
    <source>
        <dbReference type="Pfam" id="PF14088"/>
    </source>
</evidence>
<feature type="domain" description="DUF4268" evidence="1">
    <location>
        <begin position="66"/>
        <end position="199"/>
    </location>
</feature>
<dbReference type="Pfam" id="PF14088">
    <property type="entry name" value="DUF4268"/>
    <property type="match status" value="1"/>
</dbReference>
<sequence length="212" mass="24261">TVLWLMNFNIRLQCFKATPYAMNDELFLTVEQIIPTRDAEEFMIGLASKAQDEVVGAEAQIVRHALRREFWAQFLAEMNRRSELFQNITTSQTNWLMTGSGTKGIGLKFTVTKDACKAEIYIDRDNEAENRRVFDALSERKVEIEKDFGGPLIWEEVEGRRAYKIMAKMPGNIFDKSKWPNMTQAMVGAMVRLEPAFRKQAAAVQMALAEPL</sequence>